<evidence type="ECO:0000313" key="2">
    <source>
        <dbReference type="Proteomes" id="UP000663879"/>
    </source>
</evidence>
<evidence type="ECO:0000313" key="1">
    <source>
        <dbReference type="EMBL" id="CAF1083863.1"/>
    </source>
</evidence>
<proteinExistence type="predicted"/>
<reference evidence="1" key="1">
    <citation type="submission" date="2021-02" db="EMBL/GenBank/DDBJ databases">
        <authorList>
            <person name="Nowell W R."/>
        </authorList>
    </citation>
    <scope>NUCLEOTIDE SEQUENCE</scope>
    <source>
        <strain evidence="1">Ploen Becks lab</strain>
    </source>
</reference>
<sequence length="195" mass="23496">MKWNTQIKNATTKANRVLGCIKKSFKYHRPEVIKLLYTSLVRPNLEYAISSWCPHLEKDINELEKVQRRATKLIPELQNLDYPQRLSILNLTDLRTRRIRGDLIQMYKLINKLEYIDLVNGTNFNFKISGEDKIYNLRRNSYTLMREKVRNCPSRFNFFTNRVVNHWNQLKEDVVKAKQLNSFKSKIDEWLLRRY</sequence>
<dbReference type="PANTHER" id="PTHR33332">
    <property type="entry name" value="REVERSE TRANSCRIPTASE DOMAIN-CONTAINING PROTEIN"/>
    <property type="match status" value="1"/>
</dbReference>
<dbReference type="EMBL" id="CAJNOC010006700">
    <property type="protein sequence ID" value="CAF1083863.1"/>
    <property type="molecule type" value="Genomic_DNA"/>
</dbReference>
<dbReference type="AlphaFoldDB" id="A0A814MTR0"/>
<accession>A0A814MTR0</accession>
<keyword evidence="2" id="KW-1185">Reference proteome</keyword>
<organism evidence="1 2">
    <name type="scientific">Brachionus calyciflorus</name>
    <dbReference type="NCBI Taxonomy" id="104777"/>
    <lineage>
        <taxon>Eukaryota</taxon>
        <taxon>Metazoa</taxon>
        <taxon>Spiralia</taxon>
        <taxon>Gnathifera</taxon>
        <taxon>Rotifera</taxon>
        <taxon>Eurotatoria</taxon>
        <taxon>Monogononta</taxon>
        <taxon>Pseudotrocha</taxon>
        <taxon>Ploima</taxon>
        <taxon>Brachionidae</taxon>
        <taxon>Brachionus</taxon>
    </lineage>
</organism>
<comment type="caution">
    <text evidence="1">The sequence shown here is derived from an EMBL/GenBank/DDBJ whole genome shotgun (WGS) entry which is preliminary data.</text>
</comment>
<protein>
    <submittedName>
        <fullName evidence="1">Uncharacterized protein</fullName>
    </submittedName>
</protein>
<gene>
    <name evidence="1" type="ORF">OXX778_LOCUS20325</name>
</gene>
<name>A0A814MTR0_9BILA</name>
<dbReference type="Proteomes" id="UP000663879">
    <property type="component" value="Unassembled WGS sequence"/>
</dbReference>
<dbReference type="OrthoDB" id="276744at2759"/>